<protein>
    <recommendedName>
        <fullName evidence="4">Secreted protein</fullName>
    </recommendedName>
</protein>
<feature type="signal peptide" evidence="1">
    <location>
        <begin position="1"/>
        <end position="26"/>
    </location>
</feature>
<organism evidence="2 3">
    <name type="scientific">Athelia psychrophila</name>
    <dbReference type="NCBI Taxonomy" id="1759441"/>
    <lineage>
        <taxon>Eukaryota</taxon>
        <taxon>Fungi</taxon>
        <taxon>Dikarya</taxon>
        <taxon>Basidiomycota</taxon>
        <taxon>Agaricomycotina</taxon>
        <taxon>Agaricomycetes</taxon>
        <taxon>Agaricomycetidae</taxon>
        <taxon>Atheliales</taxon>
        <taxon>Atheliaceae</taxon>
        <taxon>Athelia</taxon>
    </lineage>
</organism>
<feature type="chain" id="PRO_5007872845" description="Secreted protein" evidence="1">
    <location>
        <begin position="27"/>
        <end position="219"/>
    </location>
</feature>
<name>A0A166ET42_9AGAM</name>
<evidence type="ECO:0000256" key="1">
    <source>
        <dbReference type="SAM" id="SignalP"/>
    </source>
</evidence>
<evidence type="ECO:0000313" key="2">
    <source>
        <dbReference type="EMBL" id="KZP16082.1"/>
    </source>
</evidence>
<evidence type="ECO:0000313" key="3">
    <source>
        <dbReference type="Proteomes" id="UP000076532"/>
    </source>
</evidence>
<dbReference type="AlphaFoldDB" id="A0A166ET42"/>
<evidence type="ECO:0008006" key="4">
    <source>
        <dbReference type="Google" id="ProtNLM"/>
    </source>
</evidence>
<proteinExistence type="predicted"/>
<sequence length="219" mass="24998">MTDHRSVIMMLDLLLSAALKSSQVWSRDHRTIPEGHSHRPVSLRCGQLQHISKLGRASRNWSPAAYPWPPCHWPAMNFVLRHTHSQGPMASHNYHIETPWKMFAKTTRVSATRNGGYQMLDTIKWNSIGGQRLVNLERPGCSASGSYTVPGTQTWCFIAEQARKFLQHAPAWNTRGKKWHRPHQCARGERPIGVLSSHLPACEQWPIFSISSFERTFIL</sequence>
<gene>
    <name evidence="2" type="ORF">FIBSPDRAFT_66396</name>
</gene>
<keyword evidence="1" id="KW-0732">Signal</keyword>
<dbReference type="EMBL" id="KV417597">
    <property type="protein sequence ID" value="KZP16082.1"/>
    <property type="molecule type" value="Genomic_DNA"/>
</dbReference>
<reference evidence="2 3" key="1">
    <citation type="journal article" date="2016" name="Mol. Biol. Evol.">
        <title>Comparative Genomics of Early-Diverging Mushroom-Forming Fungi Provides Insights into the Origins of Lignocellulose Decay Capabilities.</title>
        <authorList>
            <person name="Nagy L.G."/>
            <person name="Riley R."/>
            <person name="Tritt A."/>
            <person name="Adam C."/>
            <person name="Daum C."/>
            <person name="Floudas D."/>
            <person name="Sun H."/>
            <person name="Yadav J.S."/>
            <person name="Pangilinan J."/>
            <person name="Larsson K.H."/>
            <person name="Matsuura K."/>
            <person name="Barry K."/>
            <person name="Labutti K."/>
            <person name="Kuo R."/>
            <person name="Ohm R.A."/>
            <person name="Bhattacharya S.S."/>
            <person name="Shirouzu T."/>
            <person name="Yoshinaga Y."/>
            <person name="Martin F.M."/>
            <person name="Grigoriev I.V."/>
            <person name="Hibbett D.S."/>
        </authorList>
    </citation>
    <scope>NUCLEOTIDE SEQUENCE [LARGE SCALE GENOMIC DNA]</scope>
    <source>
        <strain evidence="2 3">CBS 109695</strain>
    </source>
</reference>
<dbReference type="Proteomes" id="UP000076532">
    <property type="component" value="Unassembled WGS sequence"/>
</dbReference>
<keyword evidence="3" id="KW-1185">Reference proteome</keyword>
<dbReference type="OrthoDB" id="3021178at2759"/>
<accession>A0A166ET42</accession>